<comment type="caution">
    <text evidence="2">The sequence shown here is derived from an EMBL/GenBank/DDBJ whole genome shotgun (WGS) entry which is preliminary data.</text>
</comment>
<dbReference type="EMBL" id="JYDT01000003">
    <property type="protein sequence ID" value="KRY93268.1"/>
    <property type="molecule type" value="Genomic_DNA"/>
</dbReference>
<organism evidence="2 3">
    <name type="scientific">Trichinella pseudospiralis</name>
    <name type="common">Parasitic roundworm</name>
    <dbReference type="NCBI Taxonomy" id="6337"/>
    <lineage>
        <taxon>Eukaryota</taxon>
        <taxon>Metazoa</taxon>
        <taxon>Ecdysozoa</taxon>
        <taxon>Nematoda</taxon>
        <taxon>Enoplea</taxon>
        <taxon>Dorylaimia</taxon>
        <taxon>Trichinellida</taxon>
        <taxon>Trichinellidae</taxon>
        <taxon>Trichinella</taxon>
    </lineage>
</organism>
<gene>
    <name evidence="2" type="ORF">T4D_13125</name>
</gene>
<name>A0A0V1G4R4_TRIPS</name>
<accession>A0A0V1G4R4</accession>
<feature type="chain" id="PRO_5006878431" evidence="1">
    <location>
        <begin position="17"/>
        <end position="71"/>
    </location>
</feature>
<keyword evidence="3" id="KW-1185">Reference proteome</keyword>
<reference evidence="2 3" key="1">
    <citation type="submission" date="2015-01" db="EMBL/GenBank/DDBJ databases">
        <title>Evolution of Trichinella species and genotypes.</title>
        <authorList>
            <person name="Korhonen P.K."/>
            <person name="Edoardo P."/>
            <person name="Giuseppe L.R."/>
            <person name="Gasser R.B."/>
        </authorList>
    </citation>
    <scope>NUCLEOTIDE SEQUENCE [LARGE SCALE GENOMIC DNA]</scope>
    <source>
        <strain evidence="2">ISS470</strain>
    </source>
</reference>
<evidence type="ECO:0000313" key="2">
    <source>
        <dbReference type="EMBL" id="KRY93268.1"/>
    </source>
</evidence>
<dbReference type="AlphaFoldDB" id="A0A0V1G4R4"/>
<protein>
    <submittedName>
        <fullName evidence="2">Uncharacterized protein</fullName>
    </submittedName>
</protein>
<dbReference type="Proteomes" id="UP000054995">
    <property type="component" value="Unassembled WGS sequence"/>
</dbReference>
<keyword evidence="1" id="KW-0732">Signal</keyword>
<proteinExistence type="predicted"/>
<feature type="signal peptide" evidence="1">
    <location>
        <begin position="1"/>
        <end position="16"/>
    </location>
</feature>
<evidence type="ECO:0000256" key="1">
    <source>
        <dbReference type="SAM" id="SignalP"/>
    </source>
</evidence>
<sequence>MHYVLTQILPCWTVLAWEGSFTFPDMSRAVAKLIINSAIVQLKLRKPTARSQLLCLLCPKFSFIFSRLAIS</sequence>
<evidence type="ECO:0000313" key="3">
    <source>
        <dbReference type="Proteomes" id="UP000054995"/>
    </source>
</evidence>